<dbReference type="PANTHER" id="PTHR43298">
    <property type="entry name" value="MULTIDRUG RESISTANCE PROTEIN NORM-RELATED"/>
    <property type="match status" value="1"/>
</dbReference>
<dbReference type="NCBIfam" id="TIGR00797">
    <property type="entry name" value="matE"/>
    <property type="match status" value="1"/>
</dbReference>
<evidence type="ECO:0000256" key="1">
    <source>
        <dbReference type="ARBA" id="ARBA00003408"/>
    </source>
</evidence>
<organism evidence="14">
    <name type="scientific">Alkalihalophilus sp. As8PL</name>
    <dbReference type="NCBI Taxonomy" id="3237103"/>
    <lineage>
        <taxon>Bacteria</taxon>
        <taxon>Bacillati</taxon>
        <taxon>Bacillota</taxon>
        <taxon>Bacilli</taxon>
        <taxon>Bacillales</taxon>
        <taxon>Bacillaceae</taxon>
        <taxon>Alkalihalophilus</taxon>
    </lineage>
</organism>
<dbReference type="InterPro" id="IPR002528">
    <property type="entry name" value="MATE_fam"/>
</dbReference>
<dbReference type="InterPro" id="IPR048279">
    <property type="entry name" value="MdtK-like"/>
</dbReference>
<feature type="transmembrane region" description="Helical" evidence="13">
    <location>
        <begin position="54"/>
        <end position="75"/>
    </location>
</feature>
<dbReference type="GO" id="GO:0006811">
    <property type="term" value="P:monoatomic ion transport"/>
    <property type="evidence" value="ECO:0007669"/>
    <property type="project" value="UniProtKB-KW"/>
</dbReference>
<keyword evidence="5" id="KW-0813">Transport</keyword>
<evidence type="ECO:0000256" key="9">
    <source>
        <dbReference type="ARBA" id="ARBA00022989"/>
    </source>
</evidence>
<name>A0AB39BWQ1_9BACI</name>
<evidence type="ECO:0000256" key="2">
    <source>
        <dbReference type="ARBA" id="ARBA00004651"/>
    </source>
</evidence>
<evidence type="ECO:0000256" key="8">
    <source>
        <dbReference type="ARBA" id="ARBA00022692"/>
    </source>
</evidence>
<comment type="function">
    <text evidence="1">Multidrug efflux pump.</text>
</comment>
<feature type="transmembrane region" description="Helical" evidence="13">
    <location>
        <begin position="12"/>
        <end position="34"/>
    </location>
</feature>
<reference evidence="14" key="1">
    <citation type="submission" date="2024-07" db="EMBL/GenBank/DDBJ databases">
        <title>Identification and characteristics of an arsenic-resistant bacterial isolate, which belongs to a novel species.</title>
        <authorList>
            <person name="Juszczyk A."/>
            <person name="Kowalczyk A."/>
            <person name="Was K."/>
            <person name="Kosowicz W."/>
            <person name="Budzyn A."/>
            <person name="Latowski D."/>
        </authorList>
    </citation>
    <scope>NUCLEOTIDE SEQUENCE</scope>
    <source>
        <strain evidence="14">As8PL</strain>
    </source>
</reference>
<evidence type="ECO:0000256" key="10">
    <source>
        <dbReference type="ARBA" id="ARBA00023065"/>
    </source>
</evidence>
<evidence type="ECO:0000256" key="12">
    <source>
        <dbReference type="ARBA" id="ARBA00031636"/>
    </source>
</evidence>
<evidence type="ECO:0000256" key="5">
    <source>
        <dbReference type="ARBA" id="ARBA00022448"/>
    </source>
</evidence>
<evidence type="ECO:0000256" key="6">
    <source>
        <dbReference type="ARBA" id="ARBA00022449"/>
    </source>
</evidence>
<dbReference type="PIRSF" id="PIRSF006603">
    <property type="entry name" value="DinF"/>
    <property type="match status" value="1"/>
</dbReference>
<accession>A0AB39BWQ1</accession>
<feature type="transmembrane region" description="Helical" evidence="13">
    <location>
        <begin position="162"/>
        <end position="182"/>
    </location>
</feature>
<feature type="transmembrane region" description="Helical" evidence="13">
    <location>
        <begin position="87"/>
        <end position="109"/>
    </location>
</feature>
<evidence type="ECO:0000256" key="4">
    <source>
        <dbReference type="ARBA" id="ARBA00020268"/>
    </source>
</evidence>
<feature type="transmembrane region" description="Helical" evidence="13">
    <location>
        <begin position="194"/>
        <end position="215"/>
    </location>
</feature>
<feature type="transmembrane region" description="Helical" evidence="13">
    <location>
        <begin position="389"/>
        <end position="412"/>
    </location>
</feature>
<sequence length="454" mass="50021">MRETKTIREKVQLLLVVMLPILITQLGLYAMNFFDTTMSGQAGAYDLAGVAIGSSLWLPVFTGLSGVLLAITPMISQSIGAGNREEVPFTVVQGLYVALVLSIVIIIFGGLALKPVLGLMSLEPEVHRIAYHYLIALGFGIIPLFMHTVLRCFIDSLGQTRVTMFITLLALPINIFFNYVLIFGKWGFPELGGVGAGIASTITYWCIFWVTVYFVSRVEPFSIYRIFKTFYGVSLAKWRELLVLGLPIGFTIFFETSIFAAVTLLMSEFDTATIAAHQAAINFASFLYMIPLSIAFTLTIAVGYEVGAKRFYDAKQYSKMGIWIAVGMGVVAGLIIYGLREPVSGLYTNDPTVARLIQAFLIYSIFFQLSDAIATPIQGVLRGHKDVNIPFVMALVSFWLIGLPTGYVLANYTAYGPFGYWIGLITGLAVCAAALLWRLRVVEERVKVELTQGK</sequence>
<keyword evidence="7" id="KW-1003">Cell membrane</keyword>
<feature type="transmembrane region" description="Helical" evidence="13">
    <location>
        <begin position="418"/>
        <end position="437"/>
    </location>
</feature>
<evidence type="ECO:0000256" key="3">
    <source>
        <dbReference type="ARBA" id="ARBA00010199"/>
    </source>
</evidence>
<dbReference type="GO" id="GO:0042910">
    <property type="term" value="F:xenobiotic transmembrane transporter activity"/>
    <property type="evidence" value="ECO:0007669"/>
    <property type="project" value="InterPro"/>
</dbReference>
<protein>
    <recommendedName>
        <fullName evidence="4">Probable multidrug resistance protein NorM</fullName>
    </recommendedName>
    <alternativeName>
        <fullName evidence="12">Multidrug-efflux transporter</fullName>
    </alternativeName>
</protein>
<evidence type="ECO:0000313" key="14">
    <source>
        <dbReference type="EMBL" id="XDI38395.1"/>
    </source>
</evidence>
<dbReference type="PANTHER" id="PTHR43298:SF2">
    <property type="entry name" value="FMN_FAD EXPORTER YEEO-RELATED"/>
    <property type="match status" value="1"/>
</dbReference>
<dbReference type="GO" id="GO:0005886">
    <property type="term" value="C:plasma membrane"/>
    <property type="evidence" value="ECO:0007669"/>
    <property type="project" value="UniProtKB-SubCell"/>
</dbReference>
<feature type="transmembrane region" description="Helical" evidence="13">
    <location>
        <begin position="241"/>
        <end position="266"/>
    </location>
</feature>
<dbReference type="GO" id="GO:0015297">
    <property type="term" value="F:antiporter activity"/>
    <property type="evidence" value="ECO:0007669"/>
    <property type="project" value="UniProtKB-KW"/>
</dbReference>
<feature type="transmembrane region" description="Helical" evidence="13">
    <location>
        <begin position="359"/>
        <end position="377"/>
    </location>
</feature>
<comment type="similarity">
    <text evidence="3">Belongs to the multi antimicrobial extrusion (MATE) (TC 2.A.66.1) family.</text>
</comment>
<dbReference type="InterPro" id="IPR050222">
    <property type="entry name" value="MATE_MdtK"/>
</dbReference>
<feature type="transmembrane region" description="Helical" evidence="13">
    <location>
        <begin position="286"/>
        <end position="308"/>
    </location>
</feature>
<keyword evidence="6" id="KW-0050">Antiport</keyword>
<evidence type="ECO:0000256" key="13">
    <source>
        <dbReference type="SAM" id="Phobius"/>
    </source>
</evidence>
<keyword evidence="11 13" id="KW-0472">Membrane</keyword>
<evidence type="ECO:0000256" key="11">
    <source>
        <dbReference type="ARBA" id="ARBA00023136"/>
    </source>
</evidence>
<dbReference type="Pfam" id="PF01554">
    <property type="entry name" value="MatE"/>
    <property type="match status" value="2"/>
</dbReference>
<keyword evidence="9 13" id="KW-1133">Transmembrane helix</keyword>
<proteinExistence type="inferred from homology"/>
<keyword evidence="10" id="KW-0406">Ion transport</keyword>
<feature type="transmembrane region" description="Helical" evidence="13">
    <location>
        <begin position="129"/>
        <end position="150"/>
    </location>
</feature>
<dbReference type="EMBL" id="CP162551">
    <property type="protein sequence ID" value="XDI38395.1"/>
    <property type="molecule type" value="Genomic_DNA"/>
</dbReference>
<feature type="transmembrane region" description="Helical" evidence="13">
    <location>
        <begin position="320"/>
        <end position="339"/>
    </location>
</feature>
<comment type="subcellular location">
    <subcellularLocation>
        <location evidence="2">Cell membrane</location>
        <topology evidence="2">Multi-pass membrane protein</topology>
    </subcellularLocation>
</comment>
<dbReference type="RefSeq" id="WP_368505684.1">
    <property type="nucleotide sequence ID" value="NZ_CP162551.1"/>
</dbReference>
<gene>
    <name evidence="14" type="ORF">AB3N04_08835</name>
</gene>
<evidence type="ECO:0000256" key="7">
    <source>
        <dbReference type="ARBA" id="ARBA00022475"/>
    </source>
</evidence>
<dbReference type="CDD" id="cd13131">
    <property type="entry name" value="MATE_NorM_like"/>
    <property type="match status" value="1"/>
</dbReference>
<keyword evidence="8 13" id="KW-0812">Transmembrane</keyword>
<dbReference type="AlphaFoldDB" id="A0AB39BWQ1"/>